<comment type="caution">
    <text evidence="2">The sequence shown here is derived from an EMBL/GenBank/DDBJ whole genome shotgun (WGS) entry which is preliminary data.</text>
</comment>
<sequence>MYDYSYGQPWLMGICMYGHQCLPVWLLLWIALMVICVLMVALTGYLYMYYCICCFLSKKLSSMRICTYISNSLQWHRRDGATNISSMPYRGTNVFFPLFNSQSNSTLTKWH</sequence>
<keyword evidence="1" id="KW-0472">Membrane</keyword>
<evidence type="ECO:0000256" key="1">
    <source>
        <dbReference type="SAM" id="Phobius"/>
    </source>
</evidence>
<dbReference type="Proteomes" id="UP000823388">
    <property type="component" value="Chromosome 6K"/>
</dbReference>
<reference evidence="2" key="1">
    <citation type="submission" date="2020-05" db="EMBL/GenBank/DDBJ databases">
        <title>WGS assembly of Panicum virgatum.</title>
        <authorList>
            <person name="Lovell J.T."/>
            <person name="Jenkins J."/>
            <person name="Shu S."/>
            <person name="Juenger T.E."/>
            <person name="Schmutz J."/>
        </authorList>
    </citation>
    <scope>NUCLEOTIDE SEQUENCE</scope>
    <source>
        <strain evidence="2">AP13</strain>
    </source>
</reference>
<evidence type="ECO:0000313" key="3">
    <source>
        <dbReference type="Proteomes" id="UP000823388"/>
    </source>
</evidence>
<name>A0A8T0RK50_PANVG</name>
<evidence type="ECO:0000313" key="2">
    <source>
        <dbReference type="EMBL" id="KAG2585123.1"/>
    </source>
</evidence>
<keyword evidence="3" id="KW-1185">Reference proteome</keyword>
<feature type="transmembrane region" description="Helical" evidence="1">
    <location>
        <begin position="26"/>
        <end position="56"/>
    </location>
</feature>
<organism evidence="2 3">
    <name type="scientific">Panicum virgatum</name>
    <name type="common">Blackwell switchgrass</name>
    <dbReference type="NCBI Taxonomy" id="38727"/>
    <lineage>
        <taxon>Eukaryota</taxon>
        <taxon>Viridiplantae</taxon>
        <taxon>Streptophyta</taxon>
        <taxon>Embryophyta</taxon>
        <taxon>Tracheophyta</taxon>
        <taxon>Spermatophyta</taxon>
        <taxon>Magnoliopsida</taxon>
        <taxon>Liliopsida</taxon>
        <taxon>Poales</taxon>
        <taxon>Poaceae</taxon>
        <taxon>PACMAD clade</taxon>
        <taxon>Panicoideae</taxon>
        <taxon>Panicodae</taxon>
        <taxon>Paniceae</taxon>
        <taxon>Panicinae</taxon>
        <taxon>Panicum</taxon>
        <taxon>Panicum sect. Hiantes</taxon>
    </lineage>
</organism>
<keyword evidence="1" id="KW-1133">Transmembrane helix</keyword>
<protein>
    <submittedName>
        <fullName evidence="2">Uncharacterized protein</fullName>
    </submittedName>
</protein>
<dbReference type="AlphaFoldDB" id="A0A8T0RK50"/>
<proteinExistence type="predicted"/>
<accession>A0A8T0RK50</accession>
<gene>
    <name evidence="2" type="ORF">PVAP13_6KG370912</name>
</gene>
<keyword evidence="1" id="KW-0812">Transmembrane</keyword>
<dbReference type="EMBL" id="CM029047">
    <property type="protein sequence ID" value="KAG2585123.1"/>
    <property type="molecule type" value="Genomic_DNA"/>
</dbReference>